<feature type="region of interest" description="Disordered" evidence="1">
    <location>
        <begin position="253"/>
        <end position="277"/>
    </location>
</feature>
<feature type="compositionally biased region" description="Polar residues" evidence="1">
    <location>
        <begin position="219"/>
        <end position="234"/>
    </location>
</feature>
<dbReference type="OrthoDB" id="1301901at2759"/>
<gene>
    <name evidence="2" type="ORF">CQW23_25668</name>
</gene>
<reference evidence="3" key="2">
    <citation type="journal article" date="2017" name="J. Anim. Genet.">
        <title>Multiple reference genome sequences of hot pepper reveal the massive evolution of plant disease resistance genes by retroduplication.</title>
        <authorList>
            <person name="Kim S."/>
            <person name="Park J."/>
            <person name="Yeom S.-I."/>
            <person name="Kim Y.-M."/>
            <person name="Seo E."/>
            <person name="Kim K.-T."/>
            <person name="Kim M.-S."/>
            <person name="Lee J.M."/>
            <person name="Cheong K."/>
            <person name="Shin H.-S."/>
            <person name="Kim S.-B."/>
            <person name="Han K."/>
            <person name="Lee J."/>
            <person name="Park M."/>
            <person name="Lee H.-A."/>
            <person name="Lee H.-Y."/>
            <person name="Lee Y."/>
            <person name="Oh S."/>
            <person name="Lee J.H."/>
            <person name="Choi E."/>
            <person name="Choi E."/>
            <person name="Lee S.E."/>
            <person name="Jeon J."/>
            <person name="Kim H."/>
            <person name="Choi G."/>
            <person name="Song H."/>
            <person name="Lee J."/>
            <person name="Lee S.-C."/>
            <person name="Kwon J.-K."/>
            <person name="Lee H.-Y."/>
            <person name="Koo N."/>
            <person name="Hong Y."/>
            <person name="Kim R.W."/>
            <person name="Kang W.-H."/>
            <person name="Huh J.H."/>
            <person name="Kang B.-C."/>
            <person name="Yang T.-J."/>
            <person name="Lee Y.-H."/>
            <person name="Bennetzen J.L."/>
            <person name="Choi D."/>
        </authorList>
    </citation>
    <scope>NUCLEOTIDE SEQUENCE [LARGE SCALE GENOMIC DNA]</scope>
    <source>
        <strain evidence="3">cv. PBC81</strain>
    </source>
</reference>
<name>A0A2G2VLM6_CAPBA</name>
<evidence type="ECO:0000313" key="2">
    <source>
        <dbReference type="EMBL" id="PHT33868.1"/>
    </source>
</evidence>
<sequence length="301" mass="33181">MGIRRNLWVDENDQCKFSVFAIPKNKKVAFLKTSKNISVPDGYSSNICHRIDLDQKKNWFKKPRLSHSYATVVTHSNSQCAFNTGLKQDKRETVDCFSEEQHYKISSMADGPIGLVIKQSSRGPSVSTSQGTESALSFLDKTNLSPPIKHSPELSRPIYSASHPALIDQDTPHLVPTVFPESQPSPIDHLTSYPSLVSWDSSQPSPIGQDLSHPFIVGQDSSQPSFVSRNSSQPSFIGRNSLQASLVGQNSSQPYPIGWDSSHPYSVDPDSSQPSRLSHSISYLGLINQNSSQLSRSVHST</sequence>
<dbReference type="AlphaFoldDB" id="A0A2G2VLM6"/>
<accession>A0A2G2VLM6</accession>
<evidence type="ECO:0000256" key="1">
    <source>
        <dbReference type="SAM" id="MobiDB-lite"/>
    </source>
</evidence>
<keyword evidence="3" id="KW-1185">Reference proteome</keyword>
<dbReference type="Proteomes" id="UP000224567">
    <property type="component" value="Unassembled WGS sequence"/>
</dbReference>
<proteinExistence type="predicted"/>
<feature type="region of interest" description="Disordered" evidence="1">
    <location>
        <begin position="201"/>
        <end position="234"/>
    </location>
</feature>
<reference evidence="2 3" key="1">
    <citation type="journal article" date="2017" name="Genome Biol.">
        <title>New reference genome sequences of hot pepper reveal the massive evolution of plant disease-resistance genes by retroduplication.</title>
        <authorList>
            <person name="Kim S."/>
            <person name="Park J."/>
            <person name="Yeom S.I."/>
            <person name="Kim Y.M."/>
            <person name="Seo E."/>
            <person name="Kim K.T."/>
            <person name="Kim M.S."/>
            <person name="Lee J.M."/>
            <person name="Cheong K."/>
            <person name="Shin H.S."/>
            <person name="Kim S.B."/>
            <person name="Han K."/>
            <person name="Lee J."/>
            <person name="Park M."/>
            <person name="Lee H.A."/>
            <person name="Lee H.Y."/>
            <person name="Lee Y."/>
            <person name="Oh S."/>
            <person name="Lee J.H."/>
            <person name="Choi E."/>
            <person name="Choi E."/>
            <person name="Lee S.E."/>
            <person name="Jeon J."/>
            <person name="Kim H."/>
            <person name="Choi G."/>
            <person name="Song H."/>
            <person name="Lee J."/>
            <person name="Lee S.C."/>
            <person name="Kwon J.K."/>
            <person name="Lee H.Y."/>
            <person name="Koo N."/>
            <person name="Hong Y."/>
            <person name="Kim R.W."/>
            <person name="Kang W.H."/>
            <person name="Huh J.H."/>
            <person name="Kang B.C."/>
            <person name="Yang T.J."/>
            <person name="Lee Y.H."/>
            <person name="Bennetzen J.L."/>
            <person name="Choi D."/>
        </authorList>
    </citation>
    <scope>NUCLEOTIDE SEQUENCE [LARGE SCALE GENOMIC DNA]</scope>
    <source>
        <strain evidence="3">cv. PBC81</strain>
    </source>
</reference>
<evidence type="ECO:0000313" key="3">
    <source>
        <dbReference type="Proteomes" id="UP000224567"/>
    </source>
</evidence>
<dbReference type="EMBL" id="MLFT02000011">
    <property type="protein sequence ID" value="PHT33868.1"/>
    <property type="molecule type" value="Genomic_DNA"/>
</dbReference>
<organism evidence="2 3">
    <name type="scientific">Capsicum baccatum</name>
    <name type="common">Peruvian pepper</name>
    <dbReference type="NCBI Taxonomy" id="33114"/>
    <lineage>
        <taxon>Eukaryota</taxon>
        <taxon>Viridiplantae</taxon>
        <taxon>Streptophyta</taxon>
        <taxon>Embryophyta</taxon>
        <taxon>Tracheophyta</taxon>
        <taxon>Spermatophyta</taxon>
        <taxon>Magnoliopsida</taxon>
        <taxon>eudicotyledons</taxon>
        <taxon>Gunneridae</taxon>
        <taxon>Pentapetalae</taxon>
        <taxon>asterids</taxon>
        <taxon>lamiids</taxon>
        <taxon>Solanales</taxon>
        <taxon>Solanaceae</taxon>
        <taxon>Solanoideae</taxon>
        <taxon>Capsiceae</taxon>
        <taxon>Capsicum</taxon>
    </lineage>
</organism>
<protein>
    <submittedName>
        <fullName evidence="2">Uncharacterized protein</fullName>
    </submittedName>
</protein>
<comment type="caution">
    <text evidence="2">The sequence shown here is derived from an EMBL/GenBank/DDBJ whole genome shotgun (WGS) entry which is preliminary data.</text>
</comment>